<dbReference type="EMBL" id="CYTW01000001">
    <property type="protein sequence ID" value="CUJ86725.1"/>
    <property type="molecule type" value="Genomic_DNA"/>
</dbReference>
<evidence type="ECO:0000313" key="4">
    <source>
        <dbReference type="Proteomes" id="UP000051870"/>
    </source>
</evidence>
<proteinExistence type="inferred from homology"/>
<dbReference type="PANTHER" id="PTHR12149:SF8">
    <property type="entry name" value="PROTEIN-RIBULOSAMINE 3-KINASE"/>
    <property type="match status" value="1"/>
</dbReference>
<dbReference type="PANTHER" id="PTHR12149">
    <property type="entry name" value="FRUCTOSAMINE 3 KINASE-RELATED PROTEIN"/>
    <property type="match status" value="1"/>
</dbReference>
<dbReference type="Gene3D" id="3.30.200.20">
    <property type="entry name" value="Phosphorylase Kinase, domain 1"/>
    <property type="match status" value="1"/>
</dbReference>
<keyword evidence="4" id="KW-1185">Reference proteome</keyword>
<name>A0A0P1IE44_9RHOB</name>
<reference evidence="4" key="1">
    <citation type="submission" date="2015-09" db="EMBL/GenBank/DDBJ databases">
        <authorList>
            <person name="Rodrigo-Torres Lidia"/>
            <person name="Arahal R.David."/>
        </authorList>
    </citation>
    <scope>NUCLEOTIDE SEQUENCE [LARGE SCALE GENOMIC DNA]</scope>
    <source>
        <strain evidence="4">CECT 7735</strain>
    </source>
</reference>
<dbReference type="Gene3D" id="3.90.1200.10">
    <property type="match status" value="1"/>
</dbReference>
<dbReference type="InterPro" id="IPR016477">
    <property type="entry name" value="Fructo-/Ketosamine-3-kinase"/>
</dbReference>
<organism evidence="3 4">
    <name type="scientific">Shimia thalassica</name>
    <dbReference type="NCBI Taxonomy" id="1715693"/>
    <lineage>
        <taxon>Bacteria</taxon>
        <taxon>Pseudomonadati</taxon>
        <taxon>Pseudomonadota</taxon>
        <taxon>Alphaproteobacteria</taxon>
        <taxon>Rhodobacterales</taxon>
        <taxon>Roseobacteraceae</taxon>
    </lineage>
</organism>
<keyword evidence="2 3" id="KW-0418">Kinase</keyword>
<protein>
    <submittedName>
        <fullName evidence="3">Fructosamine-3-kinase</fullName>
    </submittedName>
</protein>
<keyword evidence="2" id="KW-0808">Transferase</keyword>
<sequence>MIPDDLRTAIRHVFGQPVVAAQRLHGGDLSDVSFLTLEDGQSLVSKSGPLTAVESRMLLAIAQTGARSPQVLGSYGPHLFLEALPEAAPTPAGWRDLGQSLGQLHRTTGAHFGWQEDYAFGSVPIRNTPETSWFAFWGENRLRALSKGVPVDLRKRLDVLIERLPELLPDPPKALLHGDLWVGNAVFTPRHAFLIDPACYFGDPEVDLAMLHLFATPPDAFWEGYGTPATGWQQRMPVYQLWPALVHLRLFGAGYVGMVDSRLTSLGV</sequence>
<dbReference type="Pfam" id="PF03881">
    <property type="entry name" value="Fructosamin_kin"/>
    <property type="match status" value="1"/>
</dbReference>
<dbReference type="STRING" id="1715693.PH7735_00656"/>
<evidence type="ECO:0000313" key="3">
    <source>
        <dbReference type="EMBL" id="CUJ86725.1"/>
    </source>
</evidence>
<evidence type="ECO:0000256" key="2">
    <source>
        <dbReference type="PIRNR" id="PIRNR006221"/>
    </source>
</evidence>
<dbReference type="SUPFAM" id="SSF56112">
    <property type="entry name" value="Protein kinase-like (PK-like)"/>
    <property type="match status" value="1"/>
</dbReference>
<dbReference type="Proteomes" id="UP000051870">
    <property type="component" value="Unassembled WGS sequence"/>
</dbReference>
<dbReference type="PIRSF" id="PIRSF006221">
    <property type="entry name" value="Ketosamine-3-kinase"/>
    <property type="match status" value="1"/>
</dbReference>
<dbReference type="InterPro" id="IPR011009">
    <property type="entry name" value="Kinase-like_dom_sf"/>
</dbReference>
<dbReference type="AlphaFoldDB" id="A0A0P1IE44"/>
<dbReference type="RefSeq" id="WP_058309871.1">
    <property type="nucleotide sequence ID" value="NZ_CYTW01000001.1"/>
</dbReference>
<comment type="similarity">
    <text evidence="1 2">Belongs to the fructosamine kinase family.</text>
</comment>
<gene>
    <name evidence="3" type="ORF">PH7735_00656</name>
</gene>
<evidence type="ECO:0000256" key="1">
    <source>
        <dbReference type="ARBA" id="ARBA00009460"/>
    </source>
</evidence>
<dbReference type="GeneID" id="83879734"/>
<accession>A0A0P1IE44</accession>
<dbReference type="GO" id="GO:0016301">
    <property type="term" value="F:kinase activity"/>
    <property type="evidence" value="ECO:0007669"/>
    <property type="project" value="UniProtKB-UniRule"/>
</dbReference>